<organism evidence="1 2">
    <name type="scientific">Halomonas gemina</name>
    <dbReference type="NCBI Taxonomy" id="2945105"/>
    <lineage>
        <taxon>Bacteria</taxon>
        <taxon>Pseudomonadati</taxon>
        <taxon>Pseudomonadota</taxon>
        <taxon>Gammaproteobacteria</taxon>
        <taxon>Oceanospirillales</taxon>
        <taxon>Halomonadaceae</taxon>
        <taxon>Halomonas</taxon>
    </lineage>
</organism>
<dbReference type="RefSeq" id="WP_250061778.1">
    <property type="nucleotide sequence ID" value="NZ_JAMJPK010000005.1"/>
</dbReference>
<protein>
    <submittedName>
        <fullName evidence="1">DUF1064 domain-containing protein</fullName>
    </submittedName>
</protein>
<reference evidence="1" key="1">
    <citation type="submission" date="2022-05" db="EMBL/GenBank/DDBJ databases">
        <title>Halomonas geminus sp. nov. and Halomonas llamarensis sp. nov. isolated from high-altitude salars of the Atacama Desert.</title>
        <authorList>
            <person name="Hintersatz C."/>
            <person name="Rojas L.A."/>
            <person name="Wei T.-S."/>
            <person name="Kutschke S."/>
            <person name="Lehmann F."/>
            <person name="Jain R."/>
            <person name="Pollmann K."/>
        </authorList>
    </citation>
    <scope>NUCLEOTIDE SEQUENCE</scope>
    <source>
        <strain evidence="1">ATCH28</strain>
    </source>
</reference>
<comment type="caution">
    <text evidence="1">The sequence shown here is derived from an EMBL/GenBank/DDBJ whole genome shotgun (WGS) entry which is preliminary data.</text>
</comment>
<dbReference type="EMBL" id="JAMJPK010000005">
    <property type="protein sequence ID" value="MCL7941202.1"/>
    <property type="molecule type" value="Genomic_DNA"/>
</dbReference>
<dbReference type="Proteomes" id="UP001165369">
    <property type="component" value="Unassembled WGS sequence"/>
</dbReference>
<sequence>MSDLALGRLKTGSMNQTEAAYEADLAFMKSAGDVAWYRFEGLKLRLADSTFYTPDFAVMRSDGVMECHEVKGFWRDDARAKIKIAAEMYPFRFLSVKKRRKKDGGGWDVEVFE</sequence>
<accession>A0ABT0T2T3</accession>
<evidence type="ECO:0000313" key="2">
    <source>
        <dbReference type="Proteomes" id="UP001165369"/>
    </source>
</evidence>
<proteinExistence type="predicted"/>
<keyword evidence="2" id="KW-1185">Reference proteome</keyword>
<name>A0ABT0T2T3_9GAMM</name>
<dbReference type="Gene3D" id="3.40.91.30">
    <property type="match status" value="1"/>
</dbReference>
<evidence type="ECO:0000313" key="1">
    <source>
        <dbReference type="EMBL" id="MCL7941202.1"/>
    </source>
</evidence>
<gene>
    <name evidence="1" type="ORF">M8009_12990</name>
</gene>